<name>A0AAW0JGF4_QUESU</name>
<dbReference type="Proteomes" id="UP000237347">
    <property type="component" value="Unassembled WGS sequence"/>
</dbReference>
<keyword evidence="11" id="KW-1185">Reference proteome</keyword>
<dbReference type="Pfam" id="PF00781">
    <property type="entry name" value="DAGK_cat"/>
    <property type="match status" value="2"/>
</dbReference>
<dbReference type="Gene3D" id="3.40.50.10330">
    <property type="entry name" value="Probable inorganic polyphosphate/atp-NAD kinase, domain 1"/>
    <property type="match status" value="2"/>
</dbReference>
<keyword evidence="5" id="KW-0067">ATP-binding</keyword>
<evidence type="ECO:0000256" key="5">
    <source>
        <dbReference type="ARBA" id="ARBA00022840"/>
    </source>
</evidence>
<dbReference type="InterPro" id="IPR045540">
    <property type="entry name" value="YegS/DAGK_C"/>
</dbReference>
<evidence type="ECO:0000313" key="10">
    <source>
        <dbReference type="EMBL" id="KAK7825993.1"/>
    </source>
</evidence>
<dbReference type="GO" id="GO:0046512">
    <property type="term" value="P:sphingosine biosynthetic process"/>
    <property type="evidence" value="ECO:0007669"/>
    <property type="project" value="TreeGrafter"/>
</dbReference>
<dbReference type="PROSITE" id="PS50146">
    <property type="entry name" value="DAGK"/>
    <property type="match status" value="2"/>
</dbReference>
<dbReference type="FunFam" id="3.40.50.10330:FF:000005">
    <property type="entry name" value="Sphingosine kinase 2"/>
    <property type="match status" value="1"/>
</dbReference>
<gene>
    <name evidence="10" type="primary">SPHK1</name>
    <name evidence="10" type="ORF">CFP56_032512</name>
</gene>
<reference evidence="10 11" key="1">
    <citation type="journal article" date="2018" name="Sci. Data">
        <title>The draft genome sequence of cork oak.</title>
        <authorList>
            <person name="Ramos A.M."/>
            <person name="Usie A."/>
            <person name="Barbosa P."/>
            <person name="Barros P.M."/>
            <person name="Capote T."/>
            <person name="Chaves I."/>
            <person name="Simoes F."/>
            <person name="Abreu I."/>
            <person name="Carrasquinho I."/>
            <person name="Faro C."/>
            <person name="Guimaraes J.B."/>
            <person name="Mendonca D."/>
            <person name="Nobrega F."/>
            <person name="Rodrigues L."/>
            <person name="Saibo N.J.M."/>
            <person name="Varela M.C."/>
            <person name="Egas C."/>
            <person name="Matos J."/>
            <person name="Miguel C.M."/>
            <person name="Oliveira M.M."/>
            <person name="Ricardo C.P."/>
            <person name="Goncalves S."/>
        </authorList>
    </citation>
    <scope>NUCLEOTIDE SEQUENCE [LARGE SCALE GENOMIC DNA]</scope>
    <source>
        <strain evidence="11">cv. HL8</strain>
    </source>
</reference>
<evidence type="ECO:0000256" key="3">
    <source>
        <dbReference type="ARBA" id="ARBA00022741"/>
    </source>
</evidence>
<dbReference type="GO" id="GO:0071215">
    <property type="term" value="P:cellular response to abscisic acid stimulus"/>
    <property type="evidence" value="ECO:0007669"/>
    <property type="project" value="UniProtKB-ARBA"/>
</dbReference>
<sequence length="778" mass="85384">MEQPENPAEQPIVSDRVIINGSETPLTLTADGKLRMRERGQRCLTVEKEVLGFLTEGSKIRIRAVVQGGGAGICCVASKGALARKDFVFQPLSNDSLNLWSQKLRQYIDSLGRPKRLFVFVNPFGGKKSASKIFVDHVKPLFDDADIHITLHETQYQLHAKEVASSLDLSKYDGIVCVSGDGKGRPKRLFVFVNPFGGKKSASKIFVDHVKPLFDDADIHITLHETQYQLHAKEVASSLDLSKYDGIVCVSGDGILVEVINGLLEREDWEAAIKMPIGVVPAGTGNGMVKSLLDSAGYPCTAPNAVLTIIRGTGNGMVKSLLDSAGYPCTAPNAVLTIIRGYKWCLPVFQFTFPFAIILMIGKNELLFEFLAECRLEGLQRILHLRQYNGCVSFVPAPGFETYGEPTSYPNKSTGKPDSCSPSEEESIKVRHHGYQGPNIDLENLEWRTISGPFVSVWLHNVPWGSEGTLAAPDAKFSDGYLDLIVMRDCPQLALMSLMTGLNDGSHVKSPHVTYLKVKAFVLEPGPQTKEPTKEGIIDSDGEVLARGKGTYKCDQKAPMAYDKLQIAVHQEPQRGLQRILHLRQYNGCVSFVPAPGFETYGEPTSYPNKSTGKPDSCSPSEEESIKVRHHGYQGPNIDLENLEWRTISGPFVSVWLHNVPWGSEGTLAAPDAKFSDGYLDLIVMRDCPQLALMSLMTGLNDGSHVKSPHVTYLKVKAFVLEPGPQTKEPTKEGIIDSDGEVLARGKGTYKCDQKAPMAYDKLQIAVHQGLATLFSPL</sequence>
<keyword evidence="2" id="KW-0808">Transferase</keyword>
<evidence type="ECO:0000256" key="1">
    <source>
        <dbReference type="ARBA" id="ARBA00004148"/>
    </source>
</evidence>
<dbReference type="InterPro" id="IPR050187">
    <property type="entry name" value="Lipid_Phosphate_FormReg"/>
</dbReference>
<dbReference type="PANTHER" id="PTHR12358:SF31">
    <property type="entry name" value="ACYLGLYCEROL KINASE, MITOCHONDRIAL"/>
    <property type="match status" value="1"/>
</dbReference>
<dbReference type="GO" id="GO:0005524">
    <property type="term" value="F:ATP binding"/>
    <property type="evidence" value="ECO:0007669"/>
    <property type="project" value="UniProtKB-KW"/>
</dbReference>
<keyword evidence="4 10" id="KW-0418">Kinase</keyword>
<accession>A0AAW0JGF4</accession>
<feature type="domain" description="DAGKc" evidence="9">
    <location>
        <begin position="184"/>
        <end position="292"/>
    </location>
</feature>
<organism evidence="10 11">
    <name type="scientific">Quercus suber</name>
    <name type="common">Cork oak</name>
    <dbReference type="NCBI Taxonomy" id="58331"/>
    <lineage>
        <taxon>Eukaryota</taxon>
        <taxon>Viridiplantae</taxon>
        <taxon>Streptophyta</taxon>
        <taxon>Embryophyta</taxon>
        <taxon>Tracheophyta</taxon>
        <taxon>Spermatophyta</taxon>
        <taxon>Magnoliopsida</taxon>
        <taxon>eudicotyledons</taxon>
        <taxon>Gunneridae</taxon>
        <taxon>Pentapetalae</taxon>
        <taxon>rosids</taxon>
        <taxon>fabids</taxon>
        <taxon>Fagales</taxon>
        <taxon>Fagaceae</taxon>
        <taxon>Quercus</taxon>
    </lineage>
</organism>
<dbReference type="InterPro" id="IPR016064">
    <property type="entry name" value="NAD/diacylglycerol_kinase_sf"/>
</dbReference>
<keyword evidence="6" id="KW-0472">Membrane</keyword>
<protein>
    <recommendedName>
        <fullName evidence="7">sphingosine kinase</fullName>
        <ecNumber evidence="7">2.7.1.91</ecNumber>
    </recommendedName>
</protein>
<comment type="caution">
    <text evidence="10">The sequence shown here is derived from an EMBL/GenBank/DDBJ whole genome shotgun (WGS) entry which is preliminary data.</text>
</comment>
<dbReference type="EMBL" id="PKMF04000557">
    <property type="protein sequence ID" value="KAK7825993.1"/>
    <property type="molecule type" value="Genomic_DNA"/>
</dbReference>
<dbReference type="AlphaFoldDB" id="A0AAW0JGF4"/>
<dbReference type="GO" id="GO:0008481">
    <property type="term" value="F:sphingosine kinase activity"/>
    <property type="evidence" value="ECO:0007669"/>
    <property type="project" value="UniProtKB-EC"/>
</dbReference>
<comment type="subcellular location">
    <subcellularLocation>
        <location evidence="1">Vacuole membrane</location>
        <topology evidence="1">Peripheral membrane protein</topology>
    </subcellularLocation>
</comment>
<dbReference type="EC" id="2.7.1.91" evidence="7"/>
<feature type="domain" description="DAGKc" evidence="9">
    <location>
        <begin position="112"/>
        <end position="182"/>
    </location>
</feature>
<evidence type="ECO:0000256" key="6">
    <source>
        <dbReference type="ARBA" id="ARBA00023136"/>
    </source>
</evidence>
<dbReference type="SUPFAM" id="SSF111331">
    <property type="entry name" value="NAD kinase/diacylglycerol kinase-like"/>
    <property type="match status" value="3"/>
</dbReference>
<evidence type="ECO:0000256" key="7">
    <source>
        <dbReference type="ARBA" id="ARBA00044037"/>
    </source>
</evidence>
<dbReference type="SMART" id="SM00046">
    <property type="entry name" value="DAGKc"/>
    <property type="match status" value="1"/>
</dbReference>
<evidence type="ECO:0000313" key="11">
    <source>
        <dbReference type="Proteomes" id="UP000237347"/>
    </source>
</evidence>
<dbReference type="PANTHER" id="PTHR12358">
    <property type="entry name" value="SPHINGOSINE KINASE"/>
    <property type="match status" value="1"/>
</dbReference>
<evidence type="ECO:0000259" key="9">
    <source>
        <dbReference type="PROSITE" id="PS50146"/>
    </source>
</evidence>
<dbReference type="InterPro" id="IPR017438">
    <property type="entry name" value="ATP-NAD_kinase_N"/>
</dbReference>
<feature type="compositionally biased region" description="Polar residues" evidence="8">
    <location>
        <begin position="606"/>
        <end position="620"/>
    </location>
</feature>
<feature type="region of interest" description="Disordered" evidence="8">
    <location>
        <begin position="604"/>
        <end position="623"/>
    </location>
</feature>
<dbReference type="InterPro" id="IPR001206">
    <property type="entry name" value="Diacylglycerol_kinase_cat_dom"/>
</dbReference>
<evidence type="ECO:0000256" key="8">
    <source>
        <dbReference type="SAM" id="MobiDB-lite"/>
    </source>
</evidence>
<evidence type="ECO:0000256" key="2">
    <source>
        <dbReference type="ARBA" id="ARBA00022679"/>
    </source>
</evidence>
<dbReference type="GO" id="GO:0009705">
    <property type="term" value="C:plant-type vacuole membrane"/>
    <property type="evidence" value="ECO:0007669"/>
    <property type="project" value="UniProtKB-ARBA"/>
</dbReference>
<dbReference type="Gene3D" id="2.60.200.40">
    <property type="match status" value="2"/>
</dbReference>
<keyword evidence="3" id="KW-0547">Nucleotide-binding</keyword>
<evidence type="ECO:0000256" key="4">
    <source>
        <dbReference type="ARBA" id="ARBA00022777"/>
    </source>
</evidence>
<dbReference type="Pfam" id="PF19279">
    <property type="entry name" value="YegS_C"/>
    <property type="match status" value="2"/>
</dbReference>
<proteinExistence type="predicted"/>